<evidence type="ECO:0000313" key="2">
    <source>
        <dbReference type="WBParaSite" id="PgE167_g001_t03"/>
    </source>
</evidence>
<dbReference type="WBParaSite" id="PgE167_g001_t03">
    <property type="protein sequence ID" value="PgE167_g001_t03"/>
    <property type="gene ID" value="PgE167_g001"/>
</dbReference>
<name>A0A915A3J7_PARUN</name>
<reference evidence="2" key="1">
    <citation type="submission" date="2022-11" db="UniProtKB">
        <authorList>
            <consortium name="WormBaseParasite"/>
        </authorList>
    </citation>
    <scope>IDENTIFICATION</scope>
</reference>
<sequence length="168" mass="19313">MMNAQCYILQPQKILRTVMGGPHLMTRNNSVGRNALSCSARHIRAASEGQQWLWDTLQTAALPTKTVIHRKMRFHPSEKAHLRPISMVQDRKAGMHHPHKQVYHQPLPSHSPKAQFYPFIRAKTSIRLSPCPAQLCWRRNLTNDQPNYESRANGRDGTWTVISSQRCL</sequence>
<proteinExistence type="predicted"/>
<evidence type="ECO:0000313" key="1">
    <source>
        <dbReference type="Proteomes" id="UP000887569"/>
    </source>
</evidence>
<protein>
    <submittedName>
        <fullName evidence="2">Glutaminase</fullName>
    </submittedName>
</protein>
<dbReference type="AlphaFoldDB" id="A0A915A3J7"/>
<keyword evidence="1" id="KW-1185">Reference proteome</keyword>
<organism evidence="1 2">
    <name type="scientific">Parascaris univalens</name>
    <name type="common">Nematode worm</name>
    <dbReference type="NCBI Taxonomy" id="6257"/>
    <lineage>
        <taxon>Eukaryota</taxon>
        <taxon>Metazoa</taxon>
        <taxon>Ecdysozoa</taxon>
        <taxon>Nematoda</taxon>
        <taxon>Chromadorea</taxon>
        <taxon>Rhabditida</taxon>
        <taxon>Spirurina</taxon>
        <taxon>Ascaridomorpha</taxon>
        <taxon>Ascaridoidea</taxon>
        <taxon>Ascarididae</taxon>
        <taxon>Parascaris</taxon>
    </lineage>
</organism>
<dbReference type="Proteomes" id="UP000887569">
    <property type="component" value="Unplaced"/>
</dbReference>
<accession>A0A915A3J7</accession>